<dbReference type="Proteomes" id="UP000742786">
    <property type="component" value="Unassembled WGS sequence"/>
</dbReference>
<dbReference type="GO" id="GO:0006282">
    <property type="term" value="P:regulation of DNA repair"/>
    <property type="evidence" value="ECO:0007669"/>
    <property type="project" value="UniProtKB-UniRule"/>
</dbReference>
<keyword evidence="8" id="KW-1185">Reference proteome</keyword>
<dbReference type="PROSITE" id="PS50937">
    <property type="entry name" value="HTH_MERR_2"/>
    <property type="match status" value="1"/>
</dbReference>
<dbReference type="PANTHER" id="PTHR33602">
    <property type="entry name" value="REGULATORY PROTEIN RECX FAMILY PROTEIN"/>
    <property type="match status" value="1"/>
</dbReference>
<reference evidence="7" key="1">
    <citation type="submission" date="2021-04" db="EMBL/GenBank/DDBJ databases">
        <authorList>
            <person name="Hornung B."/>
        </authorList>
    </citation>
    <scope>NUCLEOTIDE SEQUENCE</scope>
    <source>
        <strain evidence="7">G5G6</strain>
    </source>
</reference>
<comment type="subcellular location">
    <subcellularLocation>
        <location evidence="1 5">Cytoplasm</location>
    </subcellularLocation>
</comment>
<comment type="function">
    <text evidence="5">Modulates RecA activity.</text>
</comment>
<sequence length="145" mass="16277">MKELRQQAIRLLARREHTHAELRKKLEGEGTTAEIDAVLADLAGCGLLSDERATASYLRGHGARFGAARLKQTLRAKGVDADTIAAGLENAELPGELERARAIWQRKFRTAPRDPHEWARQVRFLQSRGFSVDVIRRLLKGQDPE</sequence>
<protein>
    <recommendedName>
        <fullName evidence="3 5">Regulatory protein RecX</fullName>
    </recommendedName>
</protein>
<evidence type="ECO:0000313" key="8">
    <source>
        <dbReference type="Proteomes" id="UP000742786"/>
    </source>
</evidence>
<name>A0A916N9C5_9PROT</name>
<comment type="caution">
    <text evidence="7">The sequence shown here is derived from an EMBL/GenBank/DDBJ whole genome shotgun (WGS) entry which is preliminary data.</text>
</comment>
<dbReference type="GO" id="GO:0003677">
    <property type="term" value="F:DNA binding"/>
    <property type="evidence" value="ECO:0007669"/>
    <property type="project" value="InterPro"/>
</dbReference>
<dbReference type="GO" id="GO:0006355">
    <property type="term" value="P:regulation of DNA-templated transcription"/>
    <property type="evidence" value="ECO:0007669"/>
    <property type="project" value="InterPro"/>
</dbReference>
<dbReference type="Pfam" id="PF21982">
    <property type="entry name" value="RecX_HTH1"/>
    <property type="match status" value="1"/>
</dbReference>
<dbReference type="Gene3D" id="1.10.10.10">
    <property type="entry name" value="Winged helix-like DNA-binding domain superfamily/Winged helix DNA-binding domain"/>
    <property type="match status" value="3"/>
</dbReference>
<organism evidence="7 8">
    <name type="scientific">Georgfuchsia toluolica</name>
    <dbReference type="NCBI Taxonomy" id="424218"/>
    <lineage>
        <taxon>Bacteria</taxon>
        <taxon>Pseudomonadati</taxon>
        <taxon>Pseudomonadota</taxon>
        <taxon>Betaproteobacteria</taxon>
        <taxon>Nitrosomonadales</taxon>
        <taxon>Sterolibacteriaceae</taxon>
        <taxon>Georgfuchsia</taxon>
    </lineage>
</organism>
<gene>
    <name evidence="5 7" type="primary">recX</name>
    <name evidence="7" type="ORF">GTOL_12265</name>
</gene>
<evidence type="ECO:0000256" key="1">
    <source>
        <dbReference type="ARBA" id="ARBA00004496"/>
    </source>
</evidence>
<accession>A0A916N9C5</accession>
<evidence type="ECO:0000256" key="5">
    <source>
        <dbReference type="HAMAP-Rule" id="MF_01114"/>
    </source>
</evidence>
<dbReference type="InterPro" id="IPR053926">
    <property type="entry name" value="RecX_HTH_1st"/>
</dbReference>
<dbReference type="EMBL" id="CAJQUM010000001">
    <property type="protein sequence ID" value="CAG4884382.1"/>
    <property type="molecule type" value="Genomic_DNA"/>
</dbReference>
<dbReference type="InterPro" id="IPR003783">
    <property type="entry name" value="Regulatory_RecX"/>
</dbReference>
<dbReference type="InterPro" id="IPR036388">
    <property type="entry name" value="WH-like_DNA-bd_sf"/>
</dbReference>
<dbReference type="GO" id="GO:0005737">
    <property type="term" value="C:cytoplasm"/>
    <property type="evidence" value="ECO:0007669"/>
    <property type="project" value="UniProtKB-SubCell"/>
</dbReference>
<evidence type="ECO:0000256" key="4">
    <source>
        <dbReference type="ARBA" id="ARBA00022490"/>
    </source>
</evidence>
<evidence type="ECO:0000313" key="7">
    <source>
        <dbReference type="EMBL" id="CAG4884382.1"/>
    </source>
</evidence>
<dbReference type="PANTHER" id="PTHR33602:SF1">
    <property type="entry name" value="REGULATORY PROTEIN RECX FAMILY PROTEIN"/>
    <property type="match status" value="1"/>
</dbReference>
<dbReference type="Pfam" id="PF02631">
    <property type="entry name" value="RecX_HTH2"/>
    <property type="match status" value="1"/>
</dbReference>
<evidence type="ECO:0000256" key="2">
    <source>
        <dbReference type="ARBA" id="ARBA00009695"/>
    </source>
</evidence>
<dbReference type="InterPro" id="IPR053924">
    <property type="entry name" value="RecX_HTH_2nd"/>
</dbReference>
<evidence type="ECO:0000256" key="3">
    <source>
        <dbReference type="ARBA" id="ARBA00018111"/>
    </source>
</evidence>
<dbReference type="Pfam" id="PF21981">
    <property type="entry name" value="RecX_HTH3"/>
    <property type="match status" value="1"/>
</dbReference>
<dbReference type="AlphaFoldDB" id="A0A916N9C5"/>
<feature type="domain" description="HTH merR-type" evidence="6">
    <location>
        <begin position="117"/>
        <end position="141"/>
    </location>
</feature>
<dbReference type="RefSeq" id="WP_220636241.1">
    <property type="nucleotide sequence ID" value="NZ_CAJQUM010000001.1"/>
</dbReference>
<dbReference type="InterPro" id="IPR000551">
    <property type="entry name" value="MerR-type_HTH_dom"/>
</dbReference>
<proteinExistence type="inferred from homology"/>
<evidence type="ECO:0000259" key="6">
    <source>
        <dbReference type="PROSITE" id="PS50937"/>
    </source>
</evidence>
<dbReference type="HAMAP" id="MF_01114">
    <property type="entry name" value="RecX"/>
    <property type="match status" value="1"/>
</dbReference>
<dbReference type="InterPro" id="IPR053925">
    <property type="entry name" value="RecX_HTH_3rd"/>
</dbReference>
<keyword evidence="4 5" id="KW-0963">Cytoplasm</keyword>
<comment type="similarity">
    <text evidence="2 5">Belongs to the RecX family.</text>
</comment>